<proteinExistence type="predicted"/>
<evidence type="ECO:0000313" key="1">
    <source>
        <dbReference type="EMBL" id="URG17394.1"/>
    </source>
</evidence>
<gene>
    <name evidence="1" type="ORF">Mbo2_024</name>
</gene>
<name>A0A9E7LH51_9CAUD</name>
<protein>
    <submittedName>
        <fullName evidence="1">Minor tail protein</fullName>
    </submittedName>
</protein>
<organism evidence="1 2">
    <name type="scientific">Rhodococcus phage Mbo2</name>
    <dbReference type="NCBI Taxonomy" id="2936911"/>
    <lineage>
        <taxon>Viruses</taxon>
        <taxon>Duplodnaviria</taxon>
        <taxon>Heunggongvirae</taxon>
        <taxon>Uroviricota</taxon>
        <taxon>Caudoviricetes</taxon>
        <taxon>Caudoviricetes incertae sedis</taxon>
        <taxon>Mboduovirus</taxon>
        <taxon>Mboduovirus mbo2</taxon>
    </lineage>
</organism>
<keyword evidence="2" id="KW-1185">Reference proteome</keyword>
<evidence type="ECO:0000313" key="2">
    <source>
        <dbReference type="Proteomes" id="UP001057233"/>
    </source>
</evidence>
<accession>A0A9E7LH51</accession>
<dbReference type="Proteomes" id="UP001057233">
    <property type="component" value="Segment"/>
</dbReference>
<sequence>MGTAPSRVIQEAFVAPTSEIVRRIEIYEYDGITPFLPALWSDILVGGTVNADQTRDERRSMDLELDNSTGALSPKVGGLWYDKVFKVFYGLRTEFVERDPKVIIVEEYESVGQALALKTLMARAGIKVVHYNPLVTTYADVEEFDVLVSISSTYSRKLALLTEAFGQGKSILTFGLDATTSQLPYIIGTSAASLSADSGLRSFEQTGLADPVVTGWDDYTITGPQSYRKILTVAPGAVTVANTYDVTNGFSPGIVMRADMSGSVWIHVLQNKFTSDEFETADDEELCSSFLGSAIDRLDYFQPQEIWECQIGEFVPDDLSDADEKNDRIKVTARDYTARCLNSKLTKATAFTATQSIESIISALAVNSGIRNMNLPVTSKVLGKDQTWERDTERWAIMKEIALANNYEIWFDATGYLRLTPQQDPVATPPSLILETGIGGNLVSRQQKTGSSNLFNHITVIGESSDTTIPLCFGEAINNAPNSPSRIGGDGLPGGIGERTKNITSPLVTTDDQAKELATAMLAVASLEEFELNFSAVLFPWLEPGEIVEMAESNDEYWGPARYLLSTISLPLDLSPMSGTAKRVIKVG</sequence>
<reference evidence="1" key="1">
    <citation type="submission" date="2022-04" db="EMBL/GenBank/DDBJ databases">
        <authorList>
            <person name="Hwangbo M."/>
            <person name="Wang B."/>
            <person name="Gill J.J."/>
            <person name="Chu K.-H."/>
            <person name="Young R."/>
        </authorList>
    </citation>
    <scope>NUCLEOTIDE SEQUENCE</scope>
</reference>
<dbReference type="EMBL" id="ON191531">
    <property type="protein sequence ID" value="URG17394.1"/>
    <property type="molecule type" value="Genomic_DNA"/>
</dbReference>